<evidence type="ECO:0000313" key="2">
    <source>
        <dbReference type="Proteomes" id="UP000036850"/>
    </source>
</evidence>
<protein>
    <submittedName>
        <fullName evidence="1">Uncharacterized protein</fullName>
    </submittedName>
</protein>
<dbReference type="OrthoDB" id="5734556at2"/>
<name>A0A0L0ERD0_9GAMM</name>
<reference evidence="2" key="1">
    <citation type="submission" date="2015-07" db="EMBL/GenBank/DDBJ databases">
        <title>Draft genome sequence of a Pseudoalteromonas rubra strain, OCN096, isolated from Kaneohe Bay, Oahu, Hawaii.</title>
        <authorList>
            <person name="Beurmann S."/>
            <person name="Ushijima B."/>
            <person name="Belcaid M."/>
            <person name="Callahan S.M."/>
            <person name="Aeby G.S."/>
        </authorList>
    </citation>
    <scope>NUCLEOTIDE SEQUENCE [LARGE SCALE GENOMIC DNA]</scope>
    <source>
        <strain evidence="2">OCN096</strain>
    </source>
</reference>
<dbReference type="InterPro" id="IPR023393">
    <property type="entry name" value="START-like_dom_sf"/>
</dbReference>
<evidence type="ECO:0000313" key="1">
    <source>
        <dbReference type="EMBL" id="KNC66964.1"/>
    </source>
</evidence>
<dbReference type="Gene3D" id="3.30.530.20">
    <property type="match status" value="1"/>
</dbReference>
<dbReference type="AlphaFoldDB" id="A0A0L0ERD0"/>
<accession>A0A0L0ERD0</accession>
<dbReference type="EMBL" id="LFZX01000104">
    <property type="protein sequence ID" value="KNC66964.1"/>
    <property type="molecule type" value="Genomic_DNA"/>
</dbReference>
<gene>
    <name evidence="1" type="ORF">AC626_13760</name>
</gene>
<sequence>MTRIQPVIVQWVLTEQDNAVEIDYQISADIQGDAPQWFVDKVALRNTRMSFNALHALLQAPIHNAEAWAITPANTCPFE</sequence>
<proteinExistence type="predicted"/>
<comment type="caution">
    <text evidence="1">The sequence shown here is derived from an EMBL/GenBank/DDBJ whole genome shotgun (WGS) entry which is preliminary data.</text>
</comment>
<organism evidence="1 2">
    <name type="scientific">Pseudoalteromonas rubra</name>
    <dbReference type="NCBI Taxonomy" id="43658"/>
    <lineage>
        <taxon>Bacteria</taxon>
        <taxon>Pseudomonadati</taxon>
        <taxon>Pseudomonadota</taxon>
        <taxon>Gammaproteobacteria</taxon>
        <taxon>Alteromonadales</taxon>
        <taxon>Pseudoalteromonadaceae</taxon>
        <taxon>Pseudoalteromonas</taxon>
    </lineage>
</organism>
<dbReference type="Proteomes" id="UP000036850">
    <property type="component" value="Unassembled WGS sequence"/>
</dbReference>
<dbReference type="PATRIC" id="fig|43658.6.peg.1139"/>